<comment type="caution">
    <text evidence="2">The sequence shown here is derived from an EMBL/GenBank/DDBJ whole genome shotgun (WGS) entry which is preliminary data.</text>
</comment>
<evidence type="ECO:0000313" key="3">
    <source>
        <dbReference type="Proteomes" id="UP000290819"/>
    </source>
</evidence>
<dbReference type="Proteomes" id="UP000290819">
    <property type="component" value="Unassembled WGS sequence"/>
</dbReference>
<accession>A0A4Q1VH41</accession>
<dbReference type="AlphaFoldDB" id="A0A4Q1VH41"/>
<gene>
    <name evidence="2" type="ORF">B5V03_04880</name>
</gene>
<proteinExistence type="predicted"/>
<evidence type="ECO:0000313" key="2">
    <source>
        <dbReference type="EMBL" id="RXT51478.1"/>
    </source>
</evidence>
<reference evidence="2 3" key="1">
    <citation type="submission" date="2017-03" db="EMBL/GenBank/DDBJ databases">
        <authorList>
            <person name="Safronova V.I."/>
            <person name="Sazanova A.L."/>
            <person name="Chirak E.R."/>
        </authorList>
    </citation>
    <scope>NUCLEOTIDE SEQUENCE [LARGE SCALE GENOMIC DNA]</scope>
    <source>
        <strain evidence="2 3">Opo-243</strain>
    </source>
</reference>
<keyword evidence="3" id="KW-1185">Reference proteome</keyword>
<sequence length="77" mass="7976">MMSGGACGVTGRRSKREMASGLGQAAVDGQLAGGERTINAAEAAIVRRIFADDRAFLVHAAAVVCSRALSPKFREAL</sequence>
<feature type="region of interest" description="Disordered" evidence="1">
    <location>
        <begin position="1"/>
        <end position="21"/>
    </location>
</feature>
<protein>
    <submittedName>
        <fullName evidence="2">Uncharacterized protein</fullName>
    </submittedName>
</protein>
<organism evidence="2 3">
    <name type="scientific">Bradyrhizobium betae</name>
    <dbReference type="NCBI Taxonomy" id="244734"/>
    <lineage>
        <taxon>Bacteria</taxon>
        <taxon>Pseudomonadati</taxon>
        <taxon>Pseudomonadota</taxon>
        <taxon>Alphaproteobacteria</taxon>
        <taxon>Hyphomicrobiales</taxon>
        <taxon>Nitrobacteraceae</taxon>
        <taxon>Bradyrhizobium</taxon>
    </lineage>
</organism>
<name>A0A4Q1VH41_9BRAD</name>
<dbReference type="EMBL" id="MZXW01000008">
    <property type="protein sequence ID" value="RXT51478.1"/>
    <property type="molecule type" value="Genomic_DNA"/>
</dbReference>
<evidence type="ECO:0000256" key="1">
    <source>
        <dbReference type="SAM" id="MobiDB-lite"/>
    </source>
</evidence>